<keyword evidence="2 4" id="KW-0378">Hydrolase</keyword>
<reference evidence="4 5" key="1">
    <citation type="submission" date="2018-12" db="EMBL/GenBank/DDBJ databases">
        <authorList>
            <consortium name="Pathogen Informatics"/>
        </authorList>
    </citation>
    <scope>NUCLEOTIDE SEQUENCE [LARGE SCALE GENOMIC DNA]</scope>
    <source>
        <strain evidence="4 5">NCTC12871</strain>
    </source>
</reference>
<evidence type="ECO:0000313" key="5">
    <source>
        <dbReference type="Proteomes" id="UP000279799"/>
    </source>
</evidence>
<dbReference type="GO" id="GO:0061522">
    <property type="term" value="F:1,4-dihydroxy-2-naphthoyl-CoA thioesterase activity"/>
    <property type="evidence" value="ECO:0007669"/>
    <property type="project" value="TreeGrafter"/>
</dbReference>
<dbReference type="PANTHER" id="PTHR43240:SF5">
    <property type="entry name" value="1,4-DIHYDROXY-2-NAPHTHOYL-COA THIOESTERASE 1"/>
    <property type="match status" value="1"/>
</dbReference>
<keyword evidence="5" id="KW-1185">Reference proteome</keyword>
<comment type="similarity">
    <text evidence="1">Belongs to the thioesterase PaaI family.</text>
</comment>
<dbReference type="NCBIfam" id="TIGR00369">
    <property type="entry name" value="unchar_dom_1"/>
    <property type="match status" value="1"/>
</dbReference>
<dbReference type="Gene3D" id="3.10.129.10">
    <property type="entry name" value="Hotdog Thioesterase"/>
    <property type="match status" value="1"/>
</dbReference>
<dbReference type="InterPro" id="IPR029069">
    <property type="entry name" value="HotDog_dom_sf"/>
</dbReference>
<dbReference type="GO" id="GO:0005829">
    <property type="term" value="C:cytosol"/>
    <property type="evidence" value="ECO:0007669"/>
    <property type="project" value="TreeGrafter"/>
</dbReference>
<dbReference type="InterPro" id="IPR003736">
    <property type="entry name" value="PAAI_dom"/>
</dbReference>
<dbReference type="Pfam" id="PF03061">
    <property type="entry name" value="4HBT"/>
    <property type="match status" value="1"/>
</dbReference>
<sequence length="140" mass="15406">MGIWKKEINLDELNQSCADCAVSHLGIRFTNYGDDWLEAKMPITEKTTQPMGWLHGGISCALAETVGSAAGFYCVEEPYVTVGAEINASHLRPMKKGDIARAVATPLKLGNKLHVWQIDILNSENKLCCRSRLTLSVIES</sequence>
<dbReference type="EC" id="3.1.2.-" evidence="4"/>
<accession>A0A448TVP8</accession>
<dbReference type="CDD" id="cd03443">
    <property type="entry name" value="PaaI_thioesterase"/>
    <property type="match status" value="1"/>
</dbReference>
<organism evidence="4 5">
    <name type="scientific">Actinobacillus delphinicola</name>
    <dbReference type="NCBI Taxonomy" id="51161"/>
    <lineage>
        <taxon>Bacteria</taxon>
        <taxon>Pseudomonadati</taxon>
        <taxon>Pseudomonadota</taxon>
        <taxon>Gammaproteobacteria</taxon>
        <taxon>Pasteurellales</taxon>
        <taxon>Pasteurellaceae</taxon>
        <taxon>Actinobacillus</taxon>
    </lineage>
</organism>
<dbReference type="Proteomes" id="UP000279799">
    <property type="component" value="Chromosome"/>
</dbReference>
<evidence type="ECO:0000259" key="3">
    <source>
        <dbReference type="Pfam" id="PF03061"/>
    </source>
</evidence>
<name>A0A448TVP8_9PAST</name>
<dbReference type="OrthoDB" id="9798208at2"/>
<dbReference type="InterPro" id="IPR006683">
    <property type="entry name" value="Thioestr_dom"/>
</dbReference>
<proteinExistence type="inferred from homology"/>
<feature type="domain" description="Thioesterase" evidence="3">
    <location>
        <begin position="51"/>
        <end position="129"/>
    </location>
</feature>
<protein>
    <submittedName>
        <fullName evidence="4">Thioesterase superfamily protein</fullName>
        <ecNumber evidence="4">3.1.2.-</ecNumber>
    </submittedName>
</protein>
<evidence type="ECO:0000256" key="2">
    <source>
        <dbReference type="ARBA" id="ARBA00022801"/>
    </source>
</evidence>
<dbReference type="KEGG" id="adp:NCTC12871_01522"/>
<evidence type="ECO:0000256" key="1">
    <source>
        <dbReference type="ARBA" id="ARBA00008324"/>
    </source>
</evidence>
<dbReference type="PANTHER" id="PTHR43240">
    <property type="entry name" value="1,4-DIHYDROXY-2-NAPHTHOYL-COA THIOESTERASE 1"/>
    <property type="match status" value="1"/>
</dbReference>
<dbReference type="AlphaFoldDB" id="A0A448TVP8"/>
<dbReference type="RefSeq" id="WP_126600406.1">
    <property type="nucleotide sequence ID" value="NZ_LR134510.1"/>
</dbReference>
<evidence type="ECO:0000313" key="4">
    <source>
        <dbReference type="EMBL" id="VEJ10016.1"/>
    </source>
</evidence>
<dbReference type="EMBL" id="LR134510">
    <property type="protein sequence ID" value="VEJ10016.1"/>
    <property type="molecule type" value="Genomic_DNA"/>
</dbReference>
<gene>
    <name evidence="4" type="ORF">NCTC12871_01522</name>
</gene>
<dbReference type="SUPFAM" id="SSF54637">
    <property type="entry name" value="Thioesterase/thiol ester dehydrase-isomerase"/>
    <property type="match status" value="1"/>
</dbReference>